<feature type="compositionally biased region" description="Polar residues" evidence="1">
    <location>
        <begin position="111"/>
        <end position="120"/>
    </location>
</feature>
<feature type="transmembrane region" description="Helical" evidence="2">
    <location>
        <begin position="388"/>
        <end position="410"/>
    </location>
</feature>
<feature type="transmembrane region" description="Helical" evidence="2">
    <location>
        <begin position="479"/>
        <end position="501"/>
    </location>
</feature>
<feature type="transmembrane region" description="Helical" evidence="2">
    <location>
        <begin position="533"/>
        <end position="553"/>
    </location>
</feature>
<evidence type="ECO:0000256" key="2">
    <source>
        <dbReference type="SAM" id="Phobius"/>
    </source>
</evidence>
<dbReference type="GO" id="GO:0071944">
    <property type="term" value="C:cell periphery"/>
    <property type="evidence" value="ECO:0007669"/>
    <property type="project" value="TreeGrafter"/>
</dbReference>
<feature type="compositionally biased region" description="Low complexity" evidence="1">
    <location>
        <begin position="167"/>
        <end position="178"/>
    </location>
</feature>
<dbReference type="PANTHER" id="PTHR36819">
    <property type="entry name" value="REGULATOR OF PHOSPHOLIPASE D SRF1"/>
    <property type="match status" value="1"/>
</dbReference>
<accession>A0A1L0B0Z0</accession>
<name>A0A1L0B0Z0_9ASCO</name>
<proteinExistence type="predicted"/>
<feature type="compositionally biased region" description="Polar residues" evidence="1">
    <location>
        <begin position="1"/>
        <end position="16"/>
    </location>
</feature>
<feature type="region of interest" description="Disordered" evidence="1">
    <location>
        <begin position="1"/>
        <end position="24"/>
    </location>
</feature>
<keyword evidence="2" id="KW-0812">Transmembrane</keyword>
<feature type="transmembrane region" description="Helical" evidence="2">
    <location>
        <begin position="440"/>
        <end position="459"/>
    </location>
</feature>
<dbReference type="EMBL" id="FQNF01000010">
    <property type="protein sequence ID" value="SGZ38635.1"/>
    <property type="molecule type" value="Genomic_DNA"/>
</dbReference>
<evidence type="ECO:0000256" key="1">
    <source>
        <dbReference type="SAM" id="MobiDB-lite"/>
    </source>
</evidence>
<evidence type="ECO:0000313" key="4">
    <source>
        <dbReference type="Proteomes" id="UP000183365"/>
    </source>
</evidence>
<dbReference type="OrthoDB" id="2589563at2759"/>
<keyword evidence="4" id="KW-1185">Reference proteome</keyword>
<dbReference type="GO" id="GO:0000324">
    <property type="term" value="C:fungal-type vacuole"/>
    <property type="evidence" value="ECO:0007669"/>
    <property type="project" value="TreeGrafter"/>
</dbReference>
<evidence type="ECO:0000313" key="3">
    <source>
        <dbReference type="EMBL" id="SGZ38635.1"/>
    </source>
</evidence>
<keyword evidence="2" id="KW-0472">Membrane</keyword>
<feature type="region of interest" description="Disordered" evidence="1">
    <location>
        <begin position="134"/>
        <end position="181"/>
    </location>
</feature>
<gene>
    <name evidence="3" type="ORF">HGUI_00835</name>
</gene>
<keyword evidence="2" id="KW-1133">Transmembrane helix</keyword>
<dbReference type="PANTHER" id="PTHR36819:SF1">
    <property type="entry name" value="REGULATOR OF PHOSPHOLIPASE D SRF1"/>
    <property type="match status" value="1"/>
</dbReference>
<feature type="compositionally biased region" description="Basic and acidic residues" evidence="1">
    <location>
        <begin position="292"/>
        <end position="301"/>
    </location>
</feature>
<feature type="region of interest" description="Disordered" evidence="1">
    <location>
        <begin position="283"/>
        <end position="317"/>
    </location>
</feature>
<evidence type="ECO:0008006" key="5">
    <source>
        <dbReference type="Google" id="ProtNLM"/>
    </source>
</evidence>
<feature type="region of interest" description="Disordered" evidence="1">
    <location>
        <begin position="75"/>
        <end position="120"/>
    </location>
</feature>
<dbReference type="VEuPathDB" id="FungiDB:HGUI_00835"/>
<dbReference type="AlphaFoldDB" id="A0A1L0B0Z0"/>
<protein>
    <recommendedName>
        <fullName evidence="5">Regulator of phospholipase D SRF1</fullName>
    </recommendedName>
</protein>
<dbReference type="Proteomes" id="UP000183365">
    <property type="component" value="Unassembled WGS sequence"/>
</dbReference>
<sequence>MSVAKNNIEYNTSNNNQKDDKRKNFKKSNYQQDLHHESNAEVFLNMYSFKPSTVPPFALIMDIDNKNGTNTQRRFNQKRHAKQREKNLKTIESRSMSSSPVNAIENKESESSTTPPLDQISHWNTFMGNLNYISPSEDPHPSYELKSNSAKFRDDSESHSRKRHSSIAKSSSTTSSSDTHSDVNFDEKIVLNPGDVMYNELLPDLDERWKGSDRMKIMESIPLVENIGFKNQQEKNQFNNYVSELKACFYEGKNYNADWNFEKMEKERNNMLLKSDLKDKDIHPSSFTMDRSYSRSLDRQGSRSQINGHPNYGNMEPKDLEKVYQREHGTYYGNGPKFEHFGNKNYHLTMLQKKDNLTAYFKQQYGKKKTELFPRIEKILFQNRYVPLLCRFMIVVLCTVALSLSARIYINSKTHYYGRDLDEPFTADLKKYTMGQQPSTMMAIVINTISILFEAYVAVNEFNGEPLGLRNPLGKLRLLLLDLFFIIFFSANLSIAFGSMFDDDWVCVGGYPSNKSSPKVNYICRKQRTLSSFLFLILCAWVITFTISITRVVNRVSSIQR</sequence>
<reference evidence="4" key="1">
    <citation type="submission" date="2016-11" db="EMBL/GenBank/DDBJ databases">
        <authorList>
            <person name="Guldener U."/>
        </authorList>
    </citation>
    <scope>NUCLEOTIDE SEQUENCE [LARGE SCALE GENOMIC DNA]</scope>
</reference>
<dbReference type="InterPro" id="IPR037737">
    <property type="entry name" value="Srf1"/>
</dbReference>
<organism evidence="3 4">
    <name type="scientific">Hanseniaspora guilliermondii</name>
    <dbReference type="NCBI Taxonomy" id="56406"/>
    <lineage>
        <taxon>Eukaryota</taxon>
        <taxon>Fungi</taxon>
        <taxon>Dikarya</taxon>
        <taxon>Ascomycota</taxon>
        <taxon>Saccharomycotina</taxon>
        <taxon>Saccharomycetes</taxon>
        <taxon>Saccharomycodales</taxon>
        <taxon>Saccharomycodaceae</taxon>
        <taxon>Hanseniaspora</taxon>
    </lineage>
</organism>